<name>A0A1B2LWP5_9GAMM</name>
<dbReference type="RefSeq" id="WP_067552284.1">
    <property type="nucleotide sequence ID" value="NZ_CP016895.1"/>
</dbReference>
<dbReference type="KEGG" id="ala:BFG52_02680"/>
<gene>
    <name evidence="1" type="ORF">BFG52_02680</name>
</gene>
<keyword evidence="2" id="KW-1185">Reference proteome</keyword>
<sequence>MNLEYAHEPNYFLFAQVLVRFLEQQIHKNPEQYQASYELKVIRDVFQQDHAASTTNLESILNIADEYTVDTLDGPTKIIESYHVNIEELSLILNYNPKAVAAIHAGQAINEPDATSYQ</sequence>
<dbReference type="AlphaFoldDB" id="A0A1B2LWP5"/>
<dbReference type="Proteomes" id="UP000093391">
    <property type="component" value="Chromosome"/>
</dbReference>
<accession>A0A1B2LWP5</accession>
<dbReference type="EMBL" id="CP016895">
    <property type="protein sequence ID" value="AOA57370.1"/>
    <property type="molecule type" value="Genomic_DNA"/>
</dbReference>
<evidence type="ECO:0000313" key="1">
    <source>
        <dbReference type="EMBL" id="AOA57370.1"/>
    </source>
</evidence>
<protein>
    <submittedName>
        <fullName evidence="1">Uncharacterized protein</fullName>
    </submittedName>
</protein>
<evidence type="ECO:0000313" key="2">
    <source>
        <dbReference type="Proteomes" id="UP000093391"/>
    </source>
</evidence>
<reference evidence="1 2" key="1">
    <citation type="submission" date="2016-08" db="EMBL/GenBank/DDBJ databases">
        <authorList>
            <person name="Seilhamer J.J."/>
        </authorList>
    </citation>
    <scope>NUCLEOTIDE SEQUENCE [LARGE SCALE GENOMIC DNA]</scope>
    <source>
        <strain evidence="1 2">BRTC-1</strain>
    </source>
</reference>
<proteinExistence type="predicted"/>
<dbReference type="OrthoDB" id="6703605at2"/>
<organism evidence="1 2">
    <name type="scientific">Acinetobacter larvae</name>
    <dbReference type="NCBI Taxonomy" id="1789224"/>
    <lineage>
        <taxon>Bacteria</taxon>
        <taxon>Pseudomonadati</taxon>
        <taxon>Pseudomonadota</taxon>
        <taxon>Gammaproteobacteria</taxon>
        <taxon>Moraxellales</taxon>
        <taxon>Moraxellaceae</taxon>
        <taxon>Acinetobacter</taxon>
    </lineage>
</organism>